<feature type="domain" description="N-acetyltransferase" evidence="1">
    <location>
        <begin position="116"/>
        <end position="251"/>
    </location>
</feature>
<dbReference type="PROSITE" id="PS51186">
    <property type="entry name" value="GNAT"/>
    <property type="match status" value="1"/>
</dbReference>
<dbReference type="Proteomes" id="UP001428290">
    <property type="component" value="Unassembled WGS sequence"/>
</dbReference>
<evidence type="ECO:0000259" key="1">
    <source>
        <dbReference type="PROSITE" id="PS51186"/>
    </source>
</evidence>
<sequence length="251" mass="27552">MIELLQTIEASVQQVAAEACNLIQVPPFVAMLHPDDPAPWFNYAMPMAGLETAAANLPALRQVFHAQQRQLRFEWTRELWPELEAILRDAGIKVDHVNPQMICLLEQFKPYHNPAVSLRMLTTADDLANYRQVTRLGFGDYSAISQADVDSLHNALTDGWRYAMATIEGELAAVGGYKPTSLGVVELVAIATLPVWRRRGAAASLTSFLVADHFANAGKSAFLFAADSIAQATYAKIGFQQIATHLAATEE</sequence>
<reference evidence="2 3" key="1">
    <citation type="submission" date="2024-02" db="EMBL/GenBank/DDBJ databases">
        <title>Herpetosiphon gulosus NBRC 112829.</title>
        <authorList>
            <person name="Ichikawa N."/>
            <person name="Katano-Makiyama Y."/>
            <person name="Hidaka K."/>
        </authorList>
    </citation>
    <scope>NUCLEOTIDE SEQUENCE [LARGE SCALE GENOMIC DNA]</scope>
    <source>
        <strain evidence="2 3">NBRC 112829</strain>
    </source>
</reference>
<keyword evidence="3" id="KW-1185">Reference proteome</keyword>
<dbReference type="RefSeq" id="WP_345723875.1">
    <property type="nucleotide sequence ID" value="NZ_BAABRU010000017.1"/>
</dbReference>
<dbReference type="InterPro" id="IPR000182">
    <property type="entry name" value="GNAT_dom"/>
</dbReference>
<dbReference type="Pfam" id="PF00583">
    <property type="entry name" value="Acetyltransf_1"/>
    <property type="match status" value="1"/>
</dbReference>
<protein>
    <recommendedName>
        <fullName evidence="1">N-acetyltransferase domain-containing protein</fullName>
    </recommendedName>
</protein>
<dbReference type="InterPro" id="IPR016181">
    <property type="entry name" value="Acyl_CoA_acyltransferase"/>
</dbReference>
<dbReference type="EMBL" id="BAABRU010000017">
    <property type="protein sequence ID" value="GAA5530278.1"/>
    <property type="molecule type" value="Genomic_DNA"/>
</dbReference>
<evidence type="ECO:0000313" key="3">
    <source>
        <dbReference type="Proteomes" id="UP001428290"/>
    </source>
</evidence>
<proteinExistence type="predicted"/>
<accession>A0ABP9X5Y7</accession>
<evidence type="ECO:0000313" key="2">
    <source>
        <dbReference type="EMBL" id="GAA5530278.1"/>
    </source>
</evidence>
<organism evidence="2 3">
    <name type="scientific">Herpetosiphon gulosus</name>
    <dbReference type="NCBI Taxonomy" id="1973496"/>
    <lineage>
        <taxon>Bacteria</taxon>
        <taxon>Bacillati</taxon>
        <taxon>Chloroflexota</taxon>
        <taxon>Chloroflexia</taxon>
        <taxon>Herpetosiphonales</taxon>
        <taxon>Herpetosiphonaceae</taxon>
        <taxon>Herpetosiphon</taxon>
    </lineage>
</organism>
<dbReference type="SUPFAM" id="SSF55729">
    <property type="entry name" value="Acyl-CoA N-acyltransferases (Nat)"/>
    <property type="match status" value="1"/>
</dbReference>
<name>A0ABP9X5Y7_9CHLR</name>
<dbReference type="Gene3D" id="3.40.630.30">
    <property type="match status" value="1"/>
</dbReference>
<gene>
    <name evidence="2" type="ORF">Hgul01_04096</name>
</gene>
<comment type="caution">
    <text evidence="2">The sequence shown here is derived from an EMBL/GenBank/DDBJ whole genome shotgun (WGS) entry which is preliminary data.</text>
</comment>